<proteinExistence type="predicted"/>
<gene>
    <name evidence="1" type="ORF">TKK_003069</name>
</gene>
<organism evidence="1 2">
    <name type="scientific">Trichogramma kaykai</name>
    <dbReference type="NCBI Taxonomy" id="54128"/>
    <lineage>
        <taxon>Eukaryota</taxon>
        <taxon>Metazoa</taxon>
        <taxon>Ecdysozoa</taxon>
        <taxon>Arthropoda</taxon>
        <taxon>Hexapoda</taxon>
        <taxon>Insecta</taxon>
        <taxon>Pterygota</taxon>
        <taxon>Neoptera</taxon>
        <taxon>Endopterygota</taxon>
        <taxon>Hymenoptera</taxon>
        <taxon>Apocrita</taxon>
        <taxon>Proctotrupomorpha</taxon>
        <taxon>Chalcidoidea</taxon>
        <taxon>Trichogrammatidae</taxon>
        <taxon>Trichogramma</taxon>
    </lineage>
</organism>
<sequence>MPEKPLNFFYPAPREGFGSLAYSATAALKGYGPRFIARRKDDKNIASHPCARPCIKAAGSASRNLISSFWKQDINEEPPIEEANGNELIDEELVNFQEVEPNVQALQDHTMNTRNAEFNIGKWLKKVSDTEKYFWIKNCIQVLQNANYDILKKNSFL</sequence>
<evidence type="ECO:0000313" key="2">
    <source>
        <dbReference type="Proteomes" id="UP001627154"/>
    </source>
</evidence>
<protein>
    <submittedName>
        <fullName evidence="1">Uncharacterized protein</fullName>
    </submittedName>
</protein>
<reference evidence="1 2" key="1">
    <citation type="journal article" date="2024" name="bioRxiv">
        <title>A reference genome for Trichogramma kaykai: A tiny desert-dwelling parasitoid wasp with competing sex-ratio distorters.</title>
        <authorList>
            <person name="Culotta J."/>
            <person name="Lindsey A.R."/>
        </authorList>
    </citation>
    <scope>NUCLEOTIDE SEQUENCE [LARGE SCALE GENOMIC DNA]</scope>
    <source>
        <strain evidence="1 2">KSX58</strain>
    </source>
</reference>
<dbReference type="EMBL" id="JBJJXI010000026">
    <property type="protein sequence ID" value="KAL3404074.1"/>
    <property type="molecule type" value="Genomic_DNA"/>
</dbReference>
<accession>A0ABD2XGM2</accession>
<evidence type="ECO:0000313" key="1">
    <source>
        <dbReference type="EMBL" id="KAL3404074.1"/>
    </source>
</evidence>
<dbReference type="Proteomes" id="UP001627154">
    <property type="component" value="Unassembled WGS sequence"/>
</dbReference>
<dbReference type="AlphaFoldDB" id="A0ABD2XGM2"/>
<name>A0ABD2XGM2_9HYME</name>
<comment type="caution">
    <text evidence="1">The sequence shown here is derived from an EMBL/GenBank/DDBJ whole genome shotgun (WGS) entry which is preliminary data.</text>
</comment>
<keyword evidence="2" id="KW-1185">Reference proteome</keyword>